<dbReference type="SMART" id="SM00448">
    <property type="entry name" value="REC"/>
    <property type="match status" value="1"/>
</dbReference>
<protein>
    <submittedName>
        <fullName evidence="4">Response regulator</fullName>
    </submittedName>
</protein>
<dbReference type="Proteomes" id="UP000294850">
    <property type="component" value="Unassembled WGS sequence"/>
</dbReference>
<dbReference type="PANTHER" id="PTHR44591">
    <property type="entry name" value="STRESS RESPONSE REGULATOR PROTEIN 1"/>
    <property type="match status" value="1"/>
</dbReference>
<dbReference type="Gene3D" id="3.40.50.2300">
    <property type="match status" value="1"/>
</dbReference>
<dbReference type="Pfam" id="PF00072">
    <property type="entry name" value="Response_reg"/>
    <property type="match status" value="1"/>
</dbReference>
<evidence type="ECO:0000256" key="2">
    <source>
        <dbReference type="PROSITE-ProRule" id="PRU00169"/>
    </source>
</evidence>
<evidence type="ECO:0000259" key="3">
    <source>
        <dbReference type="PROSITE" id="PS50110"/>
    </source>
</evidence>
<keyword evidence="1 2" id="KW-0597">Phosphoprotein</keyword>
<reference evidence="4 5" key="1">
    <citation type="submission" date="2019-03" db="EMBL/GenBank/DDBJ databases">
        <title>Dyadobacter AR-3-6 sp. nov., isolated from arctic soil.</title>
        <authorList>
            <person name="Chaudhary D.K."/>
        </authorList>
    </citation>
    <scope>NUCLEOTIDE SEQUENCE [LARGE SCALE GENOMIC DNA]</scope>
    <source>
        <strain evidence="4 5">AR-3-6</strain>
    </source>
</reference>
<evidence type="ECO:0000313" key="5">
    <source>
        <dbReference type="Proteomes" id="UP000294850"/>
    </source>
</evidence>
<evidence type="ECO:0000313" key="4">
    <source>
        <dbReference type="EMBL" id="TDE17997.1"/>
    </source>
</evidence>
<keyword evidence="5" id="KW-1185">Reference proteome</keyword>
<feature type="domain" description="Response regulatory" evidence="3">
    <location>
        <begin position="3"/>
        <end position="119"/>
    </location>
</feature>
<evidence type="ECO:0000256" key="1">
    <source>
        <dbReference type="ARBA" id="ARBA00022553"/>
    </source>
</evidence>
<dbReference type="PANTHER" id="PTHR44591:SF3">
    <property type="entry name" value="RESPONSE REGULATORY DOMAIN-CONTAINING PROTEIN"/>
    <property type="match status" value="1"/>
</dbReference>
<dbReference type="InterPro" id="IPR050595">
    <property type="entry name" value="Bact_response_regulator"/>
</dbReference>
<dbReference type="EMBL" id="SMFL01000001">
    <property type="protein sequence ID" value="TDE17997.1"/>
    <property type="molecule type" value="Genomic_DNA"/>
</dbReference>
<organism evidence="4 5">
    <name type="scientific">Dyadobacter psychrotolerans</name>
    <dbReference type="NCBI Taxonomy" id="2541721"/>
    <lineage>
        <taxon>Bacteria</taxon>
        <taxon>Pseudomonadati</taxon>
        <taxon>Bacteroidota</taxon>
        <taxon>Cytophagia</taxon>
        <taxon>Cytophagales</taxon>
        <taxon>Spirosomataceae</taxon>
        <taxon>Dyadobacter</taxon>
    </lineage>
</organism>
<dbReference type="InterPro" id="IPR011006">
    <property type="entry name" value="CheY-like_superfamily"/>
</dbReference>
<dbReference type="AlphaFoldDB" id="A0A4R5DVV8"/>
<dbReference type="PROSITE" id="PS50110">
    <property type="entry name" value="RESPONSE_REGULATORY"/>
    <property type="match status" value="1"/>
</dbReference>
<dbReference type="SUPFAM" id="SSF52172">
    <property type="entry name" value="CheY-like"/>
    <property type="match status" value="1"/>
</dbReference>
<sequence length="122" mass="13525">MKTILVIEDSADIRENAAEILELEGYNVITAQNGKEGVELAKAELPSVILCDIMMPEMNGYEVLVLLKGNPETEYIPFLYLSASAEKKEIEHAIKMGADGYICKPFELHELLVKVNALANKD</sequence>
<comment type="caution">
    <text evidence="4">The sequence shown here is derived from an EMBL/GenBank/DDBJ whole genome shotgun (WGS) entry which is preliminary data.</text>
</comment>
<dbReference type="InterPro" id="IPR001789">
    <property type="entry name" value="Sig_transdc_resp-reg_receiver"/>
</dbReference>
<dbReference type="RefSeq" id="WP_131955480.1">
    <property type="nucleotide sequence ID" value="NZ_SMFL01000001.1"/>
</dbReference>
<proteinExistence type="predicted"/>
<gene>
    <name evidence="4" type="ORF">E0F88_00080</name>
</gene>
<dbReference type="OrthoDB" id="9789181at2"/>
<feature type="modified residue" description="4-aspartylphosphate" evidence="2">
    <location>
        <position position="52"/>
    </location>
</feature>
<dbReference type="GO" id="GO:0000160">
    <property type="term" value="P:phosphorelay signal transduction system"/>
    <property type="evidence" value="ECO:0007669"/>
    <property type="project" value="InterPro"/>
</dbReference>
<accession>A0A4R5DVV8</accession>
<name>A0A4R5DVV8_9BACT</name>